<dbReference type="RefSeq" id="WP_111489556.1">
    <property type="nucleotide sequence ID" value="NZ_CP031264.1"/>
</dbReference>
<evidence type="ECO:0000313" key="1">
    <source>
        <dbReference type="EMBL" id="AXI76206.1"/>
    </source>
</evidence>
<reference evidence="2" key="1">
    <citation type="submission" date="2018-07" db="EMBL/GenBank/DDBJ databases">
        <title>Streptacidiphilus bronchialis DSM 106435 chromosome.</title>
        <authorList>
            <person name="Batra D."/>
            <person name="Gulvik C.A."/>
        </authorList>
    </citation>
    <scope>NUCLEOTIDE SEQUENCE [LARGE SCALE GENOMIC DNA]</scope>
    <source>
        <strain evidence="2">DSM 106435</strain>
    </source>
</reference>
<proteinExistence type="predicted"/>
<dbReference type="Proteomes" id="UP000249340">
    <property type="component" value="Chromosome"/>
</dbReference>
<sequence length="102" mass="10346">MKPRVGQTLASTVDVTAVIVVRAPETDVSITCGGADMVDSKAGPVTPGTADPAQMDGTQLGKRYADDDLGIELLCTKAGQGTLAVEGRPLPIKGAKPLPASD</sequence>
<name>A0A345SR51_9ACTN</name>
<dbReference type="AlphaFoldDB" id="A0A345SR51"/>
<organism evidence="1 2">
    <name type="scientific">Peterkaempfera bronchialis</name>
    <dbReference type="NCBI Taxonomy" id="2126346"/>
    <lineage>
        <taxon>Bacteria</taxon>
        <taxon>Bacillati</taxon>
        <taxon>Actinomycetota</taxon>
        <taxon>Actinomycetes</taxon>
        <taxon>Kitasatosporales</taxon>
        <taxon>Streptomycetaceae</taxon>
        <taxon>Peterkaempfera</taxon>
    </lineage>
</organism>
<dbReference type="EMBL" id="CP031264">
    <property type="protein sequence ID" value="AXI76206.1"/>
    <property type="molecule type" value="Genomic_DNA"/>
</dbReference>
<gene>
    <name evidence="1" type="ORF">C7M71_000660</name>
</gene>
<dbReference type="KEGG" id="stri:C7M71_000660"/>
<dbReference type="OrthoDB" id="7478453at2"/>
<protein>
    <submittedName>
        <fullName evidence="1">Uncharacterized protein</fullName>
    </submittedName>
</protein>
<evidence type="ECO:0000313" key="2">
    <source>
        <dbReference type="Proteomes" id="UP000249340"/>
    </source>
</evidence>
<accession>A0A345SR51</accession>
<keyword evidence="2" id="KW-1185">Reference proteome</keyword>